<dbReference type="InterPro" id="IPR029058">
    <property type="entry name" value="AB_hydrolase_fold"/>
</dbReference>
<dbReference type="Proteomes" id="UP000193467">
    <property type="component" value="Unassembled WGS sequence"/>
</dbReference>
<dbReference type="PANTHER" id="PTHR43798">
    <property type="entry name" value="MONOACYLGLYCEROL LIPASE"/>
    <property type="match status" value="1"/>
</dbReference>
<dbReference type="AlphaFoldDB" id="A0A1Y2ER31"/>
<proteinExistence type="predicted"/>
<dbReference type="GO" id="GO:0046464">
    <property type="term" value="P:acylglycerol catabolic process"/>
    <property type="evidence" value="ECO:0007669"/>
    <property type="project" value="TreeGrafter"/>
</dbReference>
<dbReference type="Gene3D" id="3.40.50.1820">
    <property type="entry name" value="alpha/beta hydrolase"/>
    <property type="match status" value="1"/>
</dbReference>
<gene>
    <name evidence="2" type="ORF">BCR35DRAFT_293452</name>
</gene>
<comment type="caution">
    <text evidence="2">The sequence shown here is derived from an EMBL/GenBank/DDBJ whole genome shotgun (WGS) entry which is preliminary data.</text>
</comment>
<dbReference type="Pfam" id="PF12697">
    <property type="entry name" value="Abhydrolase_6"/>
    <property type="match status" value="1"/>
</dbReference>
<evidence type="ECO:0000313" key="3">
    <source>
        <dbReference type="Proteomes" id="UP000193467"/>
    </source>
</evidence>
<evidence type="ECO:0000313" key="2">
    <source>
        <dbReference type="EMBL" id="ORY74051.1"/>
    </source>
</evidence>
<accession>A0A1Y2ER31</accession>
<feature type="domain" description="AB hydrolase-1" evidence="1">
    <location>
        <begin position="2"/>
        <end position="233"/>
    </location>
</feature>
<dbReference type="PANTHER" id="PTHR43798:SF5">
    <property type="entry name" value="MONOACYLGLYCEROL LIPASE ABHD6"/>
    <property type="match status" value="1"/>
</dbReference>
<dbReference type="PRINTS" id="PR00111">
    <property type="entry name" value="ABHYDROLASE"/>
</dbReference>
<organism evidence="2 3">
    <name type="scientific">Leucosporidium creatinivorum</name>
    <dbReference type="NCBI Taxonomy" id="106004"/>
    <lineage>
        <taxon>Eukaryota</taxon>
        <taxon>Fungi</taxon>
        <taxon>Dikarya</taxon>
        <taxon>Basidiomycota</taxon>
        <taxon>Pucciniomycotina</taxon>
        <taxon>Microbotryomycetes</taxon>
        <taxon>Leucosporidiales</taxon>
        <taxon>Leucosporidium</taxon>
    </lineage>
</organism>
<dbReference type="GO" id="GO:0016020">
    <property type="term" value="C:membrane"/>
    <property type="evidence" value="ECO:0007669"/>
    <property type="project" value="TreeGrafter"/>
</dbReference>
<sequence length="240" mass="25008">MHGLGSSTTFYETALSLSKLSSQYCLVRYDFDGHGLSPLSSKTEGAISIDSLAEDLKEVMDVVGVKKAKGVVGHSMSGLVALTFAAKYPDRTEKLFLIGPMKAMAPAGQEVMLKRASTVLSSGLSSIVSAVASSATSAHTKTHSPLSLALIRALVLGTSIEGYAAACKALAGASNPDFKAIEAEVLVVGGAEDYLSSPELIGGLVGELRKARKVQLEGVGHWHAVERPAEVAAELDGFFL</sequence>
<dbReference type="SUPFAM" id="SSF53474">
    <property type="entry name" value="alpha/beta-Hydrolases"/>
    <property type="match status" value="1"/>
</dbReference>
<dbReference type="GO" id="GO:0047372">
    <property type="term" value="F:monoacylglycerol lipase activity"/>
    <property type="evidence" value="ECO:0007669"/>
    <property type="project" value="TreeGrafter"/>
</dbReference>
<dbReference type="OrthoDB" id="411064at2759"/>
<keyword evidence="3" id="KW-1185">Reference proteome</keyword>
<dbReference type="STRING" id="106004.A0A1Y2ER31"/>
<dbReference type="EMBL" id="MCGR01000043">
    <property type="protein sequence ID" value="ORY74051.1"/>
    <property type="molecule type" value="Genomic_DNA"/>
</dbReference>
<keyword evidence="2" id="KW-0378">Hydrolase</keyword>
<reference evidence="2 3" key="1">
    <citation type="submission" date="2016-07" db="EMBL/GenBank/DDBJ databases">
        <title>Pervasive Adenine N6-methylation of Active Genes in Fungi.</title>
        <authorList>
            <consortium name="DOE Joint Genome Institute"/>
            <person name="Mondo S.J."/>
            <person name="Dannebaum R.O."/>
            <person name="Kuo R.C."/>
            <person name="Labutti K."/>
            <person name="Haridas S."/>
            <person name="Kuo A."/>
            <person name="Salamov A."/>
            <person name="Ahrendt S.R."/>
            <person name="Lipzen A."/>
            <person name="Sullivan W."/>
            <person name="Andreopoulos W.B."/>
            <person name="Clum A."/>
            <person name="Lindquist E."/>
            <person name="Daum C."/>
            <person name="Ramamoorthy G.K."/>
            <person name="Gryganskyi A."/>
            <person name="Culley D."/>
            <person name="Magnuson J.K."/>
            <person name="James T.Y."/>
            <person name="O'Malley M.A."/>
            <person name="Stajich J.E."/>
            <person name="Spatafora J.W."/>
            <person name="Visel A."/>
            <person name="Grigoriev I.V."/>
        </authorList>
    </citation>
    <scope>NUCLEOTIDE SEQUENCE [LARGE SCALE GENOMIC DNA]</scope>
    <source>
        <strain evidence="2 3">62-1032</strain>
    </source>
</reference>
<protein>
    <submittedName>
        <fullName evidence="2">Putative hydrolase</fullName>
    </submittedName>
</protein>
<dbReference type="InterPro" id="IPR050266">
    <property type="entry name" value="AB_hydrolase_sf"/>
</dbReference>
<dbReference type="InParanoid" id="A0A1Y2ER31"/>
<dbReference type="InterPro" id="IPR000073">
    <property type="entry name" value="AB_hydrolase_1"/>
</dbReference>
<name>A0A1Y2ER31_9BASI</name>
<evidence type="ECO:0000259" key="1">
    <source>
        <dbReference type="Pfam" id="PF12697"/>
    </source>
</evidence>